<evidence type="ECO:0000256" key="2">
    <source>
        <dbReference type="ARBA" id="ARBA00022801"/>
    </source>
</evidence>
<evidence type="ECO:0000256" key="1">
    <source>
        <dbReference type="ARBA" id="ARBA00005964"/>
    </source>
</evidence>
<dbReference type="GO" id="GO:0004104">
    <property type="term" value="F:cholinesterase activity"/>
    <property type="evidence" value="ECO:0007669"/>
    <property type="project" value="InterPro"/>
</dbReference>
<protein>
    <recommendedName>
        <fullName evidence="4">Carboxylic ester hydrolase</fullName>
        <ecNumber evidence="4">3.1.1.-</ecNumber>
    </recommendedName>
</protein>
<dbReference type="EC" id="3.1.1.-" evidence="4"/>
<dbReference type="Pfam" id="PF00135">
    <property type="entry name" value="COesterase"/>
    <property type="match status" value="1"/>
</dbReference>
<dbReference type="InterPro" id="IPR029058">
    <property type="entry name" value="AB_hydrolase_fold"/>
</dbReference>
<feature type="active site" description="Charge relay system" evidence="3">
    <location>
        <position position="384"/>
    </location>
</feature>
<reference evidence="7 8" key="1">
    <citation type="journal article" date="2019" name="Mol. Ecol. Resour.">
        <title>Chromosome-level genome assembly of Triplophysa tibetana, a fish adapted to the harsh high-altitude environment of the Tibetan Plateau.</title>
        <authorList>
            <person name="Yang X."/>
            <person name="Liu H."/>
            <person name="Ma Z."/>
            <person name="Zou Y."/>
            <person name="Zou M."/>
            <person name="Mao Y."/>
            <person name="Li X."/>
            <person name="Wang H."/>
            <person name="Chen T."/>
            <person name="Wang W."/>
            <person name="Yang R."/>
        </authorList>
    </citation>
    <scope>NUCLEOTIDE SEQUENCE [LARGE SCALE GENOMIC DNA]</scope>
    <source>
        <strain evidence="7">TTIB1903HZAU</strain>
        <tissue evidence="7">Muscle</tissue>
    </source>
</reference>
<dbReference type="AlphaFoldDB" id="A0A5A9PHW4"/>
<feature type="signal peptide" evidence="4">
    <location>
        <begin position="1"/>
        <end position="24"/>
    </location>
</feature>
<evidence type="ECO:0000256" key="4">
    <source>
        <dbReference type="RuleBase" id="RU361235"/>
    </source>
</evidence>
<dbReference type="PRINTS" id="PR00878">
    <property type="entry name" value="CHOLNESTRASE"/>
</dbReference>
<evidence type="ECO:0000256" key="3">
    <source>
        <dbReference type="PIRSR" id="PIRSR600997-1"/>
    </source>
</evidence>
<dbReference type="PANTHER" id="PTHR45570">
    <property type="entry name" value="CARBOXYLIC ESTER HYDROLASE"/>
    <property type="match status" value="1"/>
</dbReference>
<dbReference type="InterPro" id="IPR000997">
    <property type="entry name" value="Cholinesterase"/>
</dbReference>
<feature type="active site" description="Charge relay system" evidence="3">
    <location>
        <position position="498"/>
    </location>
</feature>
<feature type="compositionally biased region" description="Basic residues" evidence="5">
    <location>
        <begin position="613"/>
        <end position="625"/>
    </location>
</feature>
<dbReference type="PROSITE" id="PS00122">
    <property type="entry name" value="CARBOXYLESTERASE_B_1"/>
    <property type="match status" value="1"/>
</dbReference>
<dbReference type="EMBL" id="SOYY01000005">
    <property type="protein sequence ID" value="KAA0720801.1"/>
    <property type="molecule type" value="Genomic_DNA"/>
</dbReference>
<keyword evidence="4" id="KW-0732">Signal</keyword>
<dbReference type="InterPro" id="IPR019819">
    <property type="entry name" value="Carboxylesterase_B_CS"/>
</dbReference>
<feature type="region of interest" description="Disordered" evidence="5">
    <location>
        <begin position="607"/>
        <end position="629"/>
    </location>
</feature>
<keyword evidence="2 4" id="KW-0378">Hydrolase</keyword>
<organism evidence="7 8">
    <name type="scientific">Triplophysa tibetana</name>
    <dbReference type="NCBI Taxonomy" id="1572043"/>
    <lineage>
        <taxon>Eukaryota</taxon>
        <taxon>Metazoa</taxon>
        <taxon>Chordata</taxon>
        <taxon>Craniata</taxon>
        <taxon>Vertebrata</taxon>
        <taxon>Euteleostomi</taxon>
        <taxon>Actinopterygii</taxon>
        <taxon>Neopterygii</taxon>
        <taxon>Teleostei</taxon>
        <taxon>Ostariophysi</taxon>
        <taxon>Cypriniformes</taxon>
        <taxon>Nemacheilidae</taxon>
        <taxon>Triplophysa</taxon>
    </lineage>
</organism>
<sequence>MPSYGVCSLGLCAVVFVFIRTGSSTEQFNLAALIRGVSSGTSLRDQHKLDLQTHDKNDRAGPVGPKLITKDGTIQGVMVDKCNIFYGIPFADPPVGAYRWKPPRRVTPWRGVYDGTYPRAACMQACIGHLYEECPKKVSEDCLYLNVFVPLSVKFPTPPLKLLPVMVWIHGGDFIAGSASKALYDSRYISNFTQTVVVSVAYRLGAFGFLVSGKYPKTSAVGNYGILDQQAALIWVQKNIAAFGGDPNRVTIFGESAGAQSVSLHLMIESSKALFTQAVLQSLPFSIPLKTWHESLKLGKNFAKMTNCSLSDIVCLLSLSPERVLTAQIKSSSKLVNPFRFLEVFEIWGPYMDGELIQERSVTAFQKGHWQKEKKVLLGTTSEEGIIFVYGVFTKPVSPVECTIYTTAIFKQHSMKILRKYLPLYEDTDRRDMLAQVRDRWTDVYTVCVYYIFLCPSRKSARAGVLSGSSVWMYVFDHVSSDPHVWSGLTFCYQHVCHGAELPFLFDSAPVANFTFTQDERLLSNRMLCYWGSFAHAGDPGSRTDMSPFCQQQRSPSWPRYEPNSGWLVMNLTMTAARLHVSKIKSAAEKMLITMCMVYGELTQKSSSSCTHPPKHVTLTHHNRRSSNINEERRLISINTSGEKQGHLHNVEYSDAIRWSEFRTRSETAKQQEQNDPRY</sequence>
<dbReference type="SUPFAM" id="SSF53474">
    <property type="entry name" value="alpha/beta-Hydrolases"/>
    <property type="match status" value="1"/>
</dbReference>
<dbReference type="Gene3D" id="3.40.50.1820">
    <property type="entry name" value="alpha/beta hydrolase"/>
    <property type="match status" value="1"/>
</dbReference>
<dbReference type="PROSITE" id="PS00941">
    <property type="entry name" value="CARBOXYLESTERASE_B_2"/>
    <property type="match status" value="1"/>
</dbReference>
<feature type="chain" id="PRO_5023039214" description="Carboxylic ester hydrolase" evidence="4">
    <location>
        <begin position="25"/>
        <end position="679"/>
    </location>
</feature>
<evidence type="ECO:0000259" key="6">
    <source>
        <dbReference type="Pfam" id="PF00135"/>
    </source>
</evidence>
<feature type="domain" description="Carboxylesterase type B" evidence="6">
    <location>
        <begin position="67"/>
        <end position="575"/>
    </location>
</feature>
<dbReference type="Proteomes" id="UP000324632">
    <property type="component" value="Chromosome 5"/>
</dbReference>
<dbReference type="InterPro" id="IPR002018">
    <property type="entry name" value="CarbesteraseB"/>
</dbReference>
<dbReference type="InterPro" id="IPR019826">
    <property type="entry name" value="Carboxylesterase_B_AS"/>
</dbReference>
<comment type="similarity">
    <text evidence="1 4">Belongs to the type-B carboxylesterase/lipase family.</text>
</comment>
<comment type="caution">
    <text evidence="7">The sequence shown here is derived from an EMBL/GenBank/DDBJ whole genome shotgun (WGS) entry which is preliminary data.</text>
</comment>
<gene>
    <name evidence="7" type="ORF">E1301_Tti011446</name>
</gene>
<keyword evidence="8" id="KW-1185">Reference proteome</keyword>
<evidence type="ECO:0000256" key="5">
    <source>
        <dbReference type="SAM" id="MobiDB-lite"/>
    </source>
</evidence>
<evidence type="ECO:0000313" key="7">
    <source>
        <dbReference type="EMBL" id="KAA0720801.1"/>
    </source>
</evidence>
<evidence type="ECO:0000313" key="8">
    <source>
        <dbReference type="Proteomes" id="UP000324632"/>
    </source>
</evidence>
<name>A0A5A9PHW4_9TELE</name>
<feature type="active site" description="Acyl-ester intermediate" evidence="3">
    <location>
        <position position="256"/>
    </location>
</feature>
<dbReference type="PANTHER" id="PTHR45570:SF1">
    <property type="entry name" value="CARBOXYLIC ESTER HYDROLASE"/>
    <property type="match status" value="1"/>
</dbReference>
<accession>A0A5A9PHW4</accession>
<proteinExistence type="inferred from homology"/>